<reference evidence="4" key="1">
    <citation type="submission" date="2018-04" db="EMBL/GenBank/DDBJ databases">
        <title>Whole genome sequencing of Hypsizygus marmoreus.</title>
        <authorList>
            <person name="Choi I.-G."/>
            <person name="Min B."/>
            <person name="Kim J.-G."/>
            <person name="Kim S."/>
            <person name="Oh Y.-L."/>
            <person name="Kong W.-S."/>
            <person name="Park H."/>
            <person name="Jeong J."/>
            <person name="Song E.-S."/>
        </authorList>
    </citation>
    <scope>NUCLEOTIDE SEQUENCE [LARGE SCALE GENOMIC DNA]</scope>
    <source>
        <strain evidence="4">51987-8</strain>
    </source>
</reference>
<dbReference type="GO" id="GO:0003743">
    <property type="term" value="F:translation initiation factor activity"/>
    <property type="evidence" value="ECO:0007669"/>
    <property type="project" value="UniProtKB-KW"/>
</dbReference>
<keyword evidence="2" id="KW-0396">Initiation factor</keyword>
<dbReference type="Proteomes" id="UP000076154">
    <property type="component" value="Unassembled WGS sequence"/>
</dbReference>
<evidence type="ECO:0000313" key="5">
    <source>
        <dbReference type="Proteomes" id="UP000076154"/>
    </source>
</evidence>
<keyword evidence="3" id="KW-0648">Protein biosynthesis</keyword>
<dbReference type="AlphaFoldDB" id="A0A369JIW5"/>
<keyword evidence="1" id="KW-0963">Cytoplasm</keyword>
<gene>
    <name evidence="4" type="ORF">Hypma_014610</name>
</gene>
<name>A0A369JIW5_HYPMA</name>
<dbReference type="EMBL" id="LUEZ02000088">
    <property type="protein sequence ID" value="RDB18756.1"/>
    <property type="molecule type" value="Genomic_DNA"/>
</dbReference>
<dbReference type="STRING" id="39966.A0A369JIW5"/>
<evidence type="ECO:0000256" key="3">
    <source>
        <dbReference type="ARBA" id="ARBA00022917"/>
    </source>
</evidence>
<accession>A0A369JIW5</accession>
<comment type="caution">
    <text evidence="4">The sequence shown here is derived from an EMBL/GenBank/DDBJ whole genome shotgun (WGS) entry which is preliminary data.</text>
</comment>
<proteinExistence type="predicted"/>
<keyword evidence="5" id="KW-1185">Reference proteome</keyword>
<dbReference type="InParanoid" id="A0A369JIW5"/>
<evidence type="ECO:0000256" key="2">
    <source>
        <dbReference type="ARBA" id="ARBA00022540"/>
    </source>
</evidence>
<dbReference type="InterPro" id="IPR016650">
    <property type="entry name" value="eIF3e"/>
</dbReference>
<dbReference type="GO" id="GO:0005852">
    <property type="term" value="C:eukaryotic translation initiation factor 3 complex"/>
    <property type="evidence" value="ECO:0007669"/>
    <property type="project" value="InterPro"/>
</dbReference>
<organism evidence="4 5">
    <name type="scientific">Hypsizygus marmoreus</name>
    <name type="common">White beech mushroom</name>
    <name type="synonym">Agaricus marmoreus</name>
    <dbReference type="NCBI Taxonomy" id="39966"/>
    <lineage>
        <taxon>Eukaryota</taxon>
        <taxon>Fungi</taxon>
        <taxon>Dikarya</taxon>
        <taxon>Basidiomycota</taxon>
        <taxon>Agaricomycotina</taxon>
        <taxon>Agaricomycetes</taxon>
        <taxon>Agaricomycetidae</taxon>
        <taxon>Agaricales</taxon>
        <taxon>Tricholomatineae</taxon>
        <taxon>Lyophyllaceae</taxon>
        <taxon>Hypsizygus</taxon>
    </lineage>
</organism>
<evidence type="ECO:0000256" key="1">
    <source>
        <dbReference type="ARBA" id="ARBA00022490"/>
    </source>
</evidence>
<protein>
    <submittedName>
        <fullName evidence="4">Uncharacterized protein</fullName>
    </submittedName>
</protein>
<sequence>MEEYRFQDPVIDFLEKLYVDFAQRKLGVVGSVVGDSFFGEFREETLGNARYFVSEKYFQIYQRIDVGELLDLSREIRARIGFSTSSRDQDTCMDVHAMV</sequence>
<evidence type="ECO:0000313" key="4">
    <source>
        <dbReference type="EMBL" id="RDB18756.1"/>
    </source>
</evidence>
<dbReference type="PANTHER" id="PTHR10317">
    <property type="entry name" value="EUKARYOTIC TRANSLATION INITIATION FACTOR 3 SUBUNIT E"/>
    <property type="match status" value="1"/>
</dbReference>